<dbReference type="PANTHER" id="PTHR11422">
    <property type="entry name" value="T-CELL SURFACE GLYCOPROTEIN CD4"/>
    <property type="match status" value="1"/>
</dbReference>
<dbReference type="GO" id="GO:1990782">
    <property type="term" value="F:protein tyrosine kinase binding"/>
    <property type="evidence" value="ECO:0007669"/>
    <property type="project" value="TreeGrafter"/>
</dbReference>
<protein>
    <recommendedName>
        <fullName evidence="3">Ig-like domain-containing protein</fullName>
    </recommendedName>
</protein>
<dbReference type="GO" id="GO:0042110">
    <property type="term" value="P:T cell activation"/>
    <property type="evidence" value="ECO:0007669"/>
    <property type="project" value="TreeGrafter"/>
</dbReference>
<dbReference type="GO" id="GO:0009897">
    <property type="term" value="C:external side of plasma membrane"/>
    <property type="evidence" value="ECO:0007669"/>
    <property type="project" value="TreeGrafter"/>
</dbReference>
<dbReference type="InterPro" id="IPR013783">
    <property type="entry name" value="Ig-like_fold"/>
</dbReference>
<keyword evidence="2" id="KW-1133">Transmembrane helix</keyword>
<dbReference type="InterPro" id="IPR036179">
    <property type="entry name" value="Ig-like_dom_sf"/>
</dbReference>
<evidence type="ECO:0000259" key="3">
    <source>
        <dbReference type="PROSITE" id="PS50835"/>
    </source>
</evidence>
<gene>
    <name evidence="4" type="ORF">Q5P01_004624</name>
</gene>
<dbReference type="EMBL" id="JAUPFM010000003">
    <property type="protein sequence ID" value="KAK2855889.1"/>
    <property type="molecule type" value="Genomic_DNA"/>
</dbReference>
<name>A0AA88NC65_CHASR</name>
<feature type="compositionally biased region" description="Polar residues" evidence="1">
    <location>
        <begin position="1"/>
        <end position="17"/>
    </location>
</feature>
<dbReference type="GO" id="GO:0070374">
    <property type="term" value="P:positive regulation of ERK1 and ERK2 cascade"/>
    <property type="evidence" value="ECO:0007669"/>
    <property type="project" value="TreeGrafter"/>
</dbReference>
<comment type="caution">
    <text evidence="4">The sequence shown here is derived from an EMBL/GenBank/DDBJ whole genome shotgun (WGS) entry which is preliminary data.</text>
</comment>
<dbReference type="AlphaFoldDB" id="A0AA88NC65"/>
<dbReference type="InterPro" id="IPR007110">
    <property type="entry name" value="Ig-like_dom"/>
</dbReference>
<proteinExistence type="predicted"/>
<keyword evidence="2" id="KW-0812">Transmembrane</keyword>
<feature type="transmembrane region" description="Helical" evidence="2">
    <location>
        <begin position="801"/>
        <end position="824"/>
    </location>
</feature>
<evidence type="ECO:0000313" key="5">
    <source>
        <dbReference type="Proteomes" id="UP001187415"/>
    </source>
</evidence>
<dbReference type="InterPro" id="IPR003599">
    <property type="entry name" value="Ig_sub"/>
</dbReference>
<dbReference type="PROSITE" id="PS50835">
    <property type="entry name" value="IG_LIKE"/>
    <property type="match status" value="3"/>
</dbReference>
<dbReference type="InterPro" id="IPR013106">
    <property type="entry name" value="Ig_V-set"/>
</dbReference>
<sequence length="868" mass="97261">MGRQGLSRSGTGETYGTNERGGEQGGERQRTVTRATQINAETVTVLANSRELPPLYHTPGHEAVLSCLTVSSCSNIYWFYSRDGTPAKNTVRNGRVVENSVRAARLSLTTNCSLLINNITAEDAGQYVCRQGDKTKIDVVTYLNVLMISASPADPSRDAEVTLTCSLERPKELRPCGRDSIRWLDETGSVLLGDGVGYKFLRQTNCVSVLRVKHQNHYRRFSCQFIDERNNLKIEGFYTSGFEDPSHGRKWKDVVENSVRAARLSLTTNCSLLINNITAEDAGQYLCRLGEDNNRDVVTYLNVLMISASPADPSRDAEVTLTCSLEGHKELRPCGRDSIRWLDETGSVLLGDGVGYKFLRQTNCVSVLRVKHQNHYRRFSCQFIDERNNLKIEAFYTSGFEANSRKLPPLYHRPGYEAVLSCFPVSSCSNINWFYSRDGTQTRHMVVNGKVVENSVRAARLSLTTNCSLLINNITAEDAGQYLCRLGEDNNRDVVTYLNVLMISASPADPSRDAEVTLTCSLERPKELRPCGRDSIRWLDETGSVLLGDGVGYKFLRQTNCVSVLRVKHQNHYRRFSCQFIDERNNLKIEAFYTSGFEANGVELPPLYRRPGHEAVLSCFPVSSCSNINWFYSRDGTQTRHMVVNGDVVENSVRSAKLSLTTNCSLLINNITAEDAGQYFCRLGEDNNRDVVTYLNVLMISASPPDPSRDAEVTLTCSLERYKDLRPCGWDSIRWVDETGSVLLGDGVGYKFLRQTNCVSVLRVKHQNHYRRFSCQFIDERKNLKIEGFYTSGFEDDKTTIIVGAVVGGVVGVVLIIVITVVLIKHRKKTKVTEDVHQPAPTPDELEPNLTYVTITHDSPKASSDQTD</sequence>
<reference evidence="4" key="1">
    <citation type="submission" date="2023-07" db="EMBL/GenBank/DDBJ databases">
        <title>Chromosome-level Genome Assembly of Striped Snakehead (Channa striata).</title>
        <authorList>
            <person name="Liu H."/>
        </authorList>
    </citation>
    <scope>NUCLEOTIDE SEQUENCE</scope>
    <source>
        <strain evidence="4">Gz</strain>
        <tissue evidence="4">Muscle</tissue>
    </source>
</reference>
<dbReference type="GO" id="GO:0035723">
    <property type="term" value="P:interleukin-15-mediated signaling pathway"/>
    <property type="evidence" value="ECO:0007669"/>
    <property type="project" value="TreeGrafter"/>
</dbReference>
<evidence type="ECO:0000256" key="1">
    <source>
        <dbReference type="SAM" id="MobiDB-lite"/>
    </source>
</evidence>
<organism evidence="4 5">
    <name type="scientific">Channa striata</name>
    <name type="common">Snakehead murrel</name>
    <name type="synonym">Ophicephalus striatus</name>
    <dbReference type="NCBI Taxonomy" id="64152"/>
    <lineage>
        <taxon>Eukaryota</taxon>
        <taxon>Metazoa</taxon>
        <taxon>Chordata</taxon>
        <taxon>Craniata</taxon>
        <taxon>Vertebrata</taxon>
        <taxon>Euteleostomi</taxon>
        <taxon>Actinopterygii</taxon>
        <taxon>Neopterygii</taxon>
        <taxon>Teleostei</taxon>
        <taxon>Neoteleostei</taxon>
        <taxon>Acanthomorphata</taxon>
        <taxon>Anabantaria</taxon>
        <taxon>Anabantiformes</taxon>
        <taxon>Channoidei</taxon>
        <taxon>Channidae</taxon>
        <taxon>Channa</taxon>
    </lineage>
</organism>
<dbReference type="Pfam" id="PF07686">
    <property type="entry name" value="V-set"/>
    <property type="match status" value="2"/>
</dbReference>
<dbReference type="SMART" id="SM00408">
    <property type="entry name" value="IGc2"/>
    <property type="match status" value="3"/>
</dbReference>
<keyword evidence="2" id="KW-0472">Membrane</keyword>
<evidence type="ECO:0000256" key="2">
    <source>
        <dbReference type="SAM" id="Phobius"/>
    </source>
</evidence>
<dbReference type="Proteomes" id="UP001187415">
    <property type="component" value="Unassembled WGS sequence"/>
</dbReference>
<keyword evidence="5" id="KW-1185">Reference proteome</keyword>
<dbReference type="GO" id="GO:0042289">
    <property type="term" value="F:MHC class II protein binding"/>
    <property type="evidence" value="ECO:0007669"/>
    <property type="project" value="TreeGrafter"/>
</dbReference>
<dbReference type="GO" id="GO:0045121">
    <property type="term" value="C:membrane raft"/>
    <property type="evidence" value="ECO:0007669"/>
    <property type="project" value="TreeGrafter"/>
</dbReference>
<dbReference type="InterPro" id="IPR003598">
    <property type="entry name" value="Ig_sub2"/>
</dbReference>
<evidence type="ECO:0000313" key="4">
    <source>
        <dbReference type="EMBL" id="KAK2855889.1"/>
    </source>
</evidence>
<dbReference type="SMART" id="SM00409">
    <property type="entry name" value="IG"/>
    <property type="match status" value="4"/>
</dbReference>
<feature type="domain" description="Ig-like" evidence="3">
    <location>
        <begin position="415"/>
        <end position="495"/>
    </location>
</feature>
<dbReference type="Gene3D" id="2.60.40.10">
    <property type="entry name" value="Immunoglobulins"/>
    <property type="match status" value="4"/>
</dbReference>
<dbReference type="SUPFAM" id="SSF48726">
    <property type="entry name" value="Immunoglobulin"/>
    <property type="match status" value="4"/>
</dbReference>
<dbReference type="PANTHER" id="PTHR11422:SF5">
    <property type="entry name" value="DIVERSE IMMUNOGLOBULIN DOMAIN-CONTAINING PROTEIN 1.1 ISOFORM X1-RELATED"/>
    <property type="match status" value="1"/>
</dbReference>
<feature type="region of interest" description="Disordered" evidence="1">
    <location>
        <begin position="1"/>
        <end position="31"/>
    </location>
</feature>
<feature type="compositionally biased region" description="Basic and acidic residues" evidence="1">
    <location>
        <begin position="20"/>
        <end position="30"/>
    </location>
</feature>
<accession>A0AA88NC65</accession>
<feature type="domain" description="Ig-like" evidence="3">
    <location>
        <begin position="41"/>
        <end position="130"/>
    </location>
</feature>
<feature type="domain" description="Ig-like" evidence="3">
    <location>
        <begin position="612"/>
        <end position="692"/>
    </location>
</feature>